<feature type="modified residue" description="4-aspartylphosphate" evidence="2">
    <location>
        <position position="52"/>
    </location>
</feature>
<feature type="coiled-coil region" evidence="3">
    <location>
        <begin position="124"/>
        <end position="161"/>
    </location>
</feature>
<dbReference type="RefSeq" id="WP_131483661.1">
    <property type="nucleotide sequence ID" value="NZ_SJDL01000042.1"/>
</dbReference>
<keyword evidence="3" id="KW-0175">Coiled coil</keyword>
<evidence type="ECO:0000256" key="3">
    <source>
        <dbReference type="SAM" id="Coils"/>
    </source>
</evidence>
<proteinExistence type="predicted"/>
<dbReference type="CDD" id="cd17569">
    <property type="entry name" value="REC_HupR-like"/>
    <property type="match status" value="1"/>
</dbReference>
<gene>
    <name evidence="5" type="ORF">EZI54_20040</name>
</gene>
<sequence>MPTIALVDDEPMILKSLTRLFRKTDWRILPFDDPQQALDKLQDESVDLVISDYRMPQMNGVEFLKRFKDTHPDALRLVLSGQADMDGVLEAVNESEVYRFLLKPWNDDELLVTIRNALRFNEVLRENQQLADIVRRQRDRLKRQQQELERLESEMPGITRVDRTDDGLIDVSGEFDDG</sequence>
<dbReference type="PANTHER" id="PTHR44591">
    <property type="entry name" value="STRESS RESPONSE REGULATOR PROTEIN 1"/>
    <property type="match status" value="1"/>
</dbReference>
<dbReference type="PROSITE" id="PS50110">
    <property type="entry name" value="RESPONSE_REGULATORY"/>
    <property type="match status" value="1"/>
</dbReference>
<dbReference type="InterPro" id="IPR050595">
    <property type="entry name" value="Bact_response_regulator"/>
</dbReference>
<keyword evidence="6" id="KW-1185">Reference proteome</keyword>
<dbReference type="SUPFAM" id="SSF52172">
    <property type="entry name" value="CheY-like"/>
    <property type="match status" value="1"/>
</dbReference>
<dbReference type="Pfam" id="PF00072">
    <property type="entry name" value="Response_reg"/>
    <property type="match status" value="1"/>
</dbReference>
<name>A0ABY1ZFE4_9GAMM</name>
<evidence type="ECO:0000259" key="4">
    <source>
        <dbReference type="PROSITE" id="PS50110"/>
    </source>
</evidence>
<feature type="domain" description="Response regulatory" evidence="4">
    <location>
        <begin position="3"/>
        <end position="118"/>
    </location>
</feature>
<evidence type="ECO:0000256" key="2">
    <source>
        <dbReference type="PROSITE-ProRule" id="PRU00169"/>
    </source>
</evidence>
<comment type="caution">
    <text evidence="5">The sequence shown here is derived from an EMBL/GenBank/DDBJ whole genome shotgun (WGS) entry which is preliminary data.</text>
</comment>
<dbReference type="EMBL" id="SJDL01000042">
    <property type="protein sequence ID" value="TBW49239.1"/>
    <property type="molecule type" value="Genomic_DNA"/>
</dbReference>
<evidence type="ECO:0000313" key="6">
    <source>
        <dbReference type="Proteomes" id="UP000313645"/>
    </source>
</evidence>
<evidence type="ECO:0000313" key="5">
    <source>
        <dbReference type="EMBL" id="TBW49239.1"/>
    </source>
</evidence>
<reference evidence="5 6" key="1">
    <citation type="submission" date="2019-02" db="EMBL/GenBank/DDBJ databases">
        <title>Marinobacter halodurans sp. nov., a marine bacterium isolated from sea tidal flat.</title>
        <authorList>
            <person name="Yoo Y."/>
            <person name="Lee D.W."/>
            <person name="Kim B.S."/>
            <person name="Kim J.-J."/>
        </authorList>
    </citation>
    <scope>NUCLEOTIDE SEQUENCE [LARGE SCALE GENOMIC DNA]</scope>
    <source>
        <strain evidence="5 6">YJ-S3-2</strain>
    </source>
</reference>
<dbReference type="Gene3D" id="3.40.50.2300">
    <property type="match status" value="1"/>
</dbReference>
<evidence type="ECO:0000256" key="1">
    <source>
        <dbReference type="ARBA" id="ARBA00022553"/>
    </source>
</evidence>
<dbReference type="Proteomes" id="UP000313645">
    <property type="component" value="Unassembled WGS sequence"/>
</dbReference>
<accession>A0ABY1ZFE4</accession>
<dbReference type="PANTHER" id="PTHR44591:SF19">
    <property type="entry name" value="TWO-COMPONENT RESPONSE REGULATOR-RELATED"/>
    <property type="match status" value="1"/>
</dbReference>
<protein>
    <submittedName>
        <fullName evidence="5">Response regulator</fullName>
    </submittedName>
</protein>
<dbReference type="SMART" id="SM00448">
    <property type="entry name" value="REC"/>
    <property type="match status" value="1"/>
</dbReference>
<dbReference type="InterPro" id="IPR001789">
    <property type="entry name" value="Sig_transdc_resp-reg_receiver"/>
</dbReference>
<keyword evidence="1 2" id="KW-0597">Phosphoprotein</keyword>
<dbReference type="InterPro" id="IPR011006">
    <property type="entry name" value="CheY-like_superfamily"/>
</dbReference>
<organism evidence="5 6">
    <name type="scientific">Marinobacter halodurans</name>
    <dbReference type="NCBI Taxonomy" id="2528979"/>
    <lineage>
        <taxon>Bacteria</taxon>
        <taxon>Pseudomonadati</taxon>
        <taxon>Pseudomonadota</taxon>
        <taxon>Gammaproteobacteria</taxon>
        <taxon>Pseudomonadales</taxon>
        <taxon>Marinobacteraceae</taxon>
        <taxon>Marinobacter</taxon>
    </lineage>
</organism>